<dbReference type="Proteomes" id="UP000824024">
    <property type="component" value="Unassembled WGS sequence"/>
</dbReference>
<keyword evidence="7 9" id="KW-0472">Membrane</keyword>
<dbReference type="PANTHER" id="PTHR33451:SF5">
    <property type="entry name" value="NA+_H+ ANTIPORTER"/>
    <property type="match status" value="1"/>
</dbReference>
<reference evidence="11" key="1">
    <citation type="journal article" date="2021" name="PeerJ">
        <title>Extensive microbial diversity within the chicken gut microbiome revealed by metagenomics and culture.</title>
        <authorList>
            <person name="Gilroy R."/>
            <person name="Ravi A."/>
            <person name="Getino M."/>
            <person name="Pursley I."/>
            <person name="Horton D.L."/>
            <person name="Alikhan N.F."/>
            <person name="Baker D."/>
            <person name="Gharbi K."/>
            <person name="Hall N."/>
            <person name="Watson M."/>
            <person name="Adriaenssens E.M."/>
            <person name="Foster-Nyarko E."/>
            <person name="Jarju S."/>
            <person name="Secka A."/>
            <person name="Antonio M."/>
            <person name="Oren A."/>
            <person name="Chaudhuri R.R."/>
            <person name="La Ragione R."/>
            <person name="Hildebrand F."/>
            <person name="Pallen M.J."/>
        </authorList>
    </citation>
    <scope>NUCLEOTIDE SEQUENCE</scope>
    <source>
        <strain evidence="11">CHK192-9172</strain>
    </source>
</reference>
<name>A0A9D2D500_9FIRM</name>
<keyword evidence="6 9" id="KW-1133">Transmembrane helix</keyword>
<dbReference type="PANTHER" id="PTHR33451">
    <property type="entry name" value="MALATE-2H(+)/NA(+)-LACTATE ANTIPORTER"/>
    <property type="match status" value="1"/>
</dbReference>
<feature type="transmembrane region" description="Helical" evidence="9">
    <location>
        <begin position="148"/>
        <end position="168"/>
    </location>
</feature>
<dbReference type="GO" id="GO:0015297">
    <property type="term" value="F:antiporter activity"/>
    <property type="evidence" value="ECO:0007669"/>
    <property type="project" value="UniProtKB-KW"/>
</dbReference>
<feature type="non-terminal residue" evidence="11">
    <location>
        <position position="1"/>
    </location>
</feature>
<comment type="similarity">
    <text evidence="8">Belongs to the NhaC Na(+)/H(+) (TC 2.A.35) antiporter family.</text>
</comment>
<dbReference type="InterPro" id="IPR018461">
    <property type="entry name" value="Na/H_Antiport_NhaC-like_C"/>
</dbReference>
<evidence type="ECO:0000256" key="1">
    <source>
        <dbReference type="ARBA" id="ARBA00004651"/>
    </source>
</evidence>
<evidence type="ECO:0000256" key="2">
    <source>
        <dbReference type="ARBA" id="ARBA00022448"/>
    </source>
</evidence>
<comment type="caution">
    <text evidence="11">The sequence shown here is derived from an EMBL/GenBank/DDBJ whole genome shotgun (WGS) entry which is preliminary data.</text>
</comment>
<evidence type="ECO:0000256" key="6">
    <source>
        <dbReference type="ARBA" id="ARBA00022989"/>
    </source>
</evidence>
<evidence type="ECO:0000313" key="12">
    <source>
        <dbReference type="Proteomes" id="UP000824024"/>
    </source>
</evidence>
<organism evidence="11 12">
    <name type="scientific">Candidatus Eubacterium avistercoris</name>
    <dbReference type="NCBI Taxonomy" id="2838567"/>
    <lineage>
        <taxon>Bacteria</taxon>
        <taxon>Bacillati</taxon>
        <taxon>Bacillota</taxon>
        <taxon>Clostridia</taxon>
        <taxon>Eubacteriales</taxon>
        <taxon>Eubacteriaceae</taxon>
        <taxon>Eubacterium</taxon>
    </lineage>
</organism>
<accession>A0A9D2D500</accession>
<dbReference type="EMBL" id="DXCH01000314">
    <property type="protein sequence ID" value="HIZ08594.1"/>
    <property type="molecule type" value="Genomic_DNA"/>
</dbReference>
<evidence type="ECO:0000256" key="5">
    <source>
        <dbReference type="ARBA" id="ARBA00022692"/>
    </source>
</evidence>
<evidence type="ECO:0000259" key="10">
    <source>
        <dbReference type="Pfam" id="PF03553"/>
    </source>
</evidence>
<comment type="subcellular location">
    <subcellularLocation>
        <location evidence="1">Cell membrane</location>
        <topology evidence="1">Multi-pass membrane protein</topology>
    </subcellularLocation>
</comment>
<proteinExistence type="inferred from homology"/>
<dbReference type="InterPro" id="IPR052180">
    <property type="entry name" value="NhaC_Na-H+_Antiporter"/>
</dbReference>
<dbReference type="GO" id="GO:0005886">
    <property type="term" value="C:plasma membrane"/>
    <property type="evidence" value="ECO:0007669"/>
    <property type="project" value="UniProtKB-SubCell"/>
</dbReference>
<feature type="transmembrane region" description="Helical" evidence="9">
    <location>
        <begin position="124"/>
        <end position="142"/>
    </location>
</feature>
<evidence type="ECO:0000313" key="11">
    <source>
        <dbReference type="EMBL" id="HIZ08594.1"/>
    </source>
</evidence>
<feature type="domain" description="Na+/H+ antiporter NhaC-like C-terminal" evidence="10">
    <location>
        <begin position="2"/>
        <end position="163"/>
    </location>
</feature>
<evidence type="ECO:0000256" key="7">
    <source>
        <dbReference type="ARBA" id="ARBA00023136"/>
    </source>
</evidence>
<evidence type="ECO:0000256" key="8">
    <source>
        <dbReference type="ARBA" id="ARBA00038435"/>
    </source>
</evidence>
<gene>
    <name evidence="11" type="ORF">IAA08_11760</name>
</gene>
<keyword evidence="3" id="KW-0050">Antiport</keyword>
<evidence type="ECO:0000256" key="9">
    <source>
        <dbReference type="SAM" id="Phobius"/>
    </source>
</evidence>
<dbReference type="Pfam" id="PF03553">
    <property type="entry name" value="Na_H_antiporter"/>
    <property type="match status" value="1"/>
</dbReference>
<keyword evidence="4" id="KW-1003">Cell membrane</keyword>
<sequence>ALAGLITQPGFDIPTLFSSMGEGTKGMFETIIVAVLVAALGELIKENGGFEYILGKIRKRAKGKRGGQAGIATLASAIDIATGNNTVAIVMAAPIAREISREYGVPPQKTASLLDIFTCIWQGIIPYGAQMLIAVGLAGAYGVSAFDIIPYLYYIFLLFICGVGAILIPEHFLRKRKGDRVSG</sequence>
<keyword evidence="2" id="KW-0813">Transport</keyword>
<keyword evidence="5 9" id="KW-0812">Transmembrane</keyword>
<dbReference type="AlphaFoldDB" id="A0A9D2D500"/>
<reference evidence="11" key="2">
    <citation type="submission" date="2021-04" db="EMBL/GenBank/DDBJ databases">
        <authorList>
            <person name="Gilroy R."/>
        </authorList>
    </citation>
    <scope>NUCLEOTIDE SEQUENCE</scope>
    <source>
        <strain evidence="11">CHK192-9172</strain>
    </source>
</reference>
<evidence type="ECO:0000256" key="4">
    <source>
        <dbReference type="ARBA" id="ARBA00022475"/>
    </source>
</evidence>
<evidence type="ECO:0000256" key="3">
    <source>
        <dbReference type="ARBA" id="ARBA00022449"/>
    </source>
</evidence>
<protein>
    <submittedName>
        <fullName evidence="11">Na+/H+ antiporter NhaC family protein</fullName>
    </submittedName>
</protein>